<evidence type="ECO:0000313" key="5">
    <source>
        <dbReference type="Proteomes" id="UP000018948"/>
    </source>
</evidence>
<gene>
    <name evidence="4" type="ORF">F442_20519</name>
</gene>
<protein>
    <recommendedName>
        <fullName evidence="3">DDE Tnp4 domain-containing protein</fullName>
    </recommendedName>
</protein>
<dbReference type="InterPro" id="IPR027806">
    <property type="entry name" value="HARBI1_dom"/>
</dbReference>
<dbReference type="PANTHER" id="PTHR48471">
    <property type="entry name" value="DDE TNP4 DOMAIN-CONTAINING PROTEIN"/>
    <property type="match status" value="1"/>
</dbReference>
<evidence type="ECO:0000256" key="2">
    <source>
        <dbReference type="ARBA" id="ARBA00022723"/>
    </source>
</evidence>
<name>W2Y685_PHYNI</name>
<dbReference type="PANTHER" id="PTHR48471:SF1">
    <property type="entry name" value="DDE TNP4 DOMAIN-CONTAINING PROTEIN"/>
    <property type="match status" value="1"/>
</dbReference>
<feature type="domain" description="DDE Tnp4" evidence="3">
    <location>
        <begin position="199"/>
        <end position="349"/>
    </location>
</feature>
<accession>W2Y685</accession>
<dbReference type="OrthoDB" id="115224at2759"/>
<evidence type="ECO:0000313" key="4">
    <source>
        <dbReference type="EMBL" id="ETP30516.1"/>
    </source>
</evidence>
<sequence length="401" mass="45565">MANEATDDADLLLVLSAEVLKQDEELADIRRAVFEVLLSKAWRIAMRSRHYLTTKCLDPPSESAWMILYKYGNDVNFLNATSLTRPTFNQLLRRFSRFYFIPRHNARGRPPKLRHHHQVLGLLLSFYVGSMEQTTLCLVFGVPPSTLSRTLRRGERALASTLKGYAPARISWPSPSRQVELAMLVEAREPLLQHTFGFIDGKNLRVQQPSNSDLQNAMYNGWLHTVFVTGTICFAADGCIIWAKHNCPGSWNDSDTSLGFRNKLLDPVCCPDPRKNVVSDSAFPCSTSMAGRILTPLKDGDLDRILPSLRSSARTLHNAITSVRQAAEWGMGSIQKAYHRLNLPLPYDPELRGVRIDNFFRMCNYRVRTVGISQIRTTFLGETDPFDFYRVSYERLCIFEA</sequence>
<dbReference type="EMBL" id="ANIY01004272">
    <property type="protein sequence ID" value="ETP30516.1"/>
    <property type="molecule type" value="Genomic_DNA"/>
</dbReference>
<dbReference type="GO" id="GO:0046872">
    <property type="term" value="F:metal ion binding"/>
    <property type="evidence" value="ECO:0007669"/>
    <property type="project" value="UniProtKB-KW"/>
</dbReference>
<evidence type="ECO:0000256" key="1">
    <source>
        <dbReference type="ARBA" id="ARBA00001968"/>
    </source>
</evidence>
<dbReference type="AlphaFoldDB" id="W2Y685"/>
<reference evidence="4 5" key="1">
    <citation type="submission" date="2013-11" db="EMBL/GenBank/DDBJ databases">
        <title>The Genome Sequence of Phytophthora parasitica P10297.</title>
        <authorList>
            <consortium name="The Broad Institute Genomics Platform"/>
            <person name="Russ C."/>
            <person name="Tyler B."/>
            <person name="Panabieres F."/>
            <person name="Shan W."/>
            <person name="Tripathy S."/>
            <person name="Grunwald N."/>
            <person name="Machado M."/>
            <person name="Johnson C.S."/>
            <person name="Walker B."/>
            <person name="Young S.K."/>
            <person name="Zeng Q."/>
            <person name="Gargeya S."/>
            <person name="Fitzgerald M."/>
            <person name="Haas B."/>
            <person name="Abouelleil A."/>
            <person name="Allen A.W."/>
            <person name="Alvarado L."/>
            <person name="Arachchi H.M."/>
            <person name="Berlin A.M."/>
            <person name="Chapman S.B."/>
            <person name="Gainer-Dewar J."/>
            <person name="Goldberg J."/>
            <person name="Griggs A."/>
            <person name="Gujja S."/>
            <person name="Hansen M."/>
            <person name="Howarth C."/>
            <person name="Imamovic A."/>
            <person name="Ireland A."/>
            <person name="Larimer J."/>
            <person name="McCowan C."/>
            <person name="Murphy C."/>
            <person name="Pearson M."/>
            <person name="Poon T.W."/>
            <person name="Priest M."/>
            <person name="Roberts A."/>
            <person name="Saif S."/>
            <person name="Shea T."/>
            <person name="Sisk P."/>
            <person name="Sykes S."/>
            <person name="Wortman J."/>
            <person name="Nusbaum C."/>
            <person name="Birren B."/>
        </authorList>
    </citation>
    <scope>NUCLEOTIDE SEQUENCE [LARGE SCALE GENOMIC DNA]</scope>
    <source>
        <strain evidence="4 5">P10297</strain>
    </source>
</reference>
<comment type="cofactor">
    <cofactor evidence="1">
        <name>a divalent metal cation</name>
        <dbReference type="ChEBI" id="CHEBI:60240"/>
    </cofactor>
</comment>
<evidence type="ECO:0000259" key="3">
    <source>
        <dbReference type="Pfam" id="PF13359"/>
    </source>
</evidence>
<dbReference type="Pfam" id="PF13359">
    <property type="entry name" value="DDE_Tnp_4"/>
    <property type="match status" value="1"/>
</dbReference>
<keyword evidence="2" id="KW-0479">Metal-binding</keyword>
<dbReference type="Proteomes" id="UP000018948">
    <property type="component" value="Unassembled WGS sequence"/>
</dbReference>
<comment type="caution">
    <text evidence="4">The sequence shown here is derived from an EMBL/GenBank/DDBJ whole genome shotgun (WGS) entry which is preliminary data.</text>
</comment>
<organism evidence="4 5">
    <name type="scientific">Phytophthora nicotianae P10297</name>
    <dbReference type="NCBI Taxonomy" id="1317064"/>
    <lineage>
        <taxon>Eukaryota</taxon>
        <taxon>Sar</taxon>
        <taxon>Stramenopiles</taxon>
        <taxon>Oomycota</taxon>
        <taxon>Peronosporomycetes</taxon>
        <taxon>Peronosporales</taxon>
        <taxon>Peronosporaceae</taxon>
        <taxon>Phytophthora</taxon>
    </lineage>
</organism>
<proteinExistence type="predicted"/>